<evidence type="ECO:0000256" key="2">
    <source>
        <dbReference type="SAM" id="SignalP"/>
    </source>
</evidence>
<keyword evidence="2" id="KW-0732">Signal</keyword>
<evidence type="ECO:0000256" key="1">
    <source>
        <dbReference type="SAM" id="MobiDB-lite"/>
    </source>
</evidence>
<name>A0A2N8KP86_9BURK</name>
<dbReference type="Proteomes" id="UP000235994">
    <property type="component" value="Unassembled WGS sequence"/>
</dbReference>
<evidence type="ECO:0000313" key="3">
    <source>
        <dbReference type="EMBL" id="PND35249.1"/>
    </source>
</evidence>
<evidence type="ECO:0000313" key="4">
    <source>
        <dbReference type="Proteomes" id="UP000235994"/>
    </source>
</evidence>
<proteinExistence type="predicted"/>
<accession>A0A2N8KP86</accession>
<feature type="compositionally biased region" description="Pro residues" evidence="1">
    <location>
        <begin position="75"/>
        <end position="87"/>
    </location>
</feature>
<organism evidence="3 4">
    <name type="scientific">Achromobacter pulmonis</name>
    <dbReference type="NCBI Taxonomy" id="1389932"/>
    <lineage>
        <taxon>Bacteria</taxon>
        <taxon>Pseudomonadati</taxon>
        <taxon>Pseudomonadota</taxon>
        <taxon>Betaproteobacteria</taxon>
        <taxon>Burkholderiales</taxon>
        <taxon>Alcaligenaceae</taxon>
        <taxon>Achromobacter</taxon>
    </lineage>
</organism>
<comment type="caution">
    <text evidence="3">The sequence shown here is derived from an EMBL/GenBank/DDBJ whole genome shotgun (WGS) entry which is preliminary data.</text>
</comment>
<reference evidence="3 4" key="1">
    <citation type="submission" date="2018-01" db="EMBL/GenBank/DDBJ databases">
        <title>The draft genome of an aniline degradation strain ANB-1.</title>
        <authorList>
            <person name="Zhang L."/>
            <person name="Jiang J."/>
        </authorList>
    </citation>
    <scope>NUCLEOTIDE SEQUENCE [LARGE SCALE GENOMIC DNA]</scope>
    <source>
        <strain evidence="3 4">ANB-1</strain>
    </source>
</reference>
<sequence length="146" mass="14860">MILHRAVLCAAAVLALNGWAAPSAEAACSEEKIQAMAEDGRSTRSIARACGMSNAKVRGVIEGIEAGAVVKALPVPPATPAPAPEPDPAAGKLPAGSALARCDCQGWMPAGEKAPESRCQSGMSITAPCPGYCPPRGIAPWRRVCS</sequence>
<feature type="region of interest" description="Disordered" evidence="1">
    <location>
        <begin position="75"/>
        <end position="94"/>
    </location>
</feature>
<dbReference type="EMBL" id="POQS01000001">
    <property type="protein sequence ID" value="PND35249.1"/>
    <property type="molecule type" value="Genomic_DNA"/>
</dbReference>
<keyword evidence="4" id="KW-1185">Reference proteome</keyword>
<protein>
    <submittedName>
        <fullName evidence="3">Uncharacterized protein</fullName>
    </submittedName>
</protein>
<feature type="chain" id="PRO_5014912306" evidence="2">
    <location>
        <begin position="21"/>
        <end position="146"/>
    </location>
</feature>
<dbReference type="RefSeq" id="WP_102771190.1">
    <property type="nucleotide sequence ID" value="NZ_POQS01000001.1"/>
</dbReference>
<feature type="signal peptide" evidence="2">
    <location>
        <begin position="1"/>
        <end position="20"/>
    </location>
</feature>
<gene>
    <name evidence="3" type="ORF">C1I89_02335</name>
</gene>
<dbReference type="AlphaFoldDB" id="A0A2N8KP86"/>